<dbReference type="InterPro" id="IPR013087">
    <property type="entry name" value="Znf_C2H2_type"/>
</dbReference>
<sequence>MAGFGCPQHEGGARSTEEGPKMRRIQTALCKSSTQCRGHCDSQLGTVYSMAKVCPQQNNKLVDVLVTYILYMQQNSGPLIARGGKGLMVVLNWAKDFRINSMHREKQKTHGVRTAIRGGAFSCSECGECFLQRTKLLSHQRTHNSEKPYSCSECGKLGEKPFSCSECGRQFPHRPNLIAHQMTHAAEKPYSCLEFQMLLKKIKYVFFFFIGFECFLSNESPTLKKKLVAQKV</sequence>
<accession>A0A2G9SEJ5</accession>
<keyword evidence="6 12" id="KW-0863">Zinc-finger</keyword>
<evidence type="ECO:0000256" key="7">
    <source>
        <dbReference type="ARBA" id="ARBA00022833"/>
    </source>
</evidence>
<evidence type="ECO:0000256" key="1">
    <source>
        <dbReference type="ARBA" id="ARBA00003767"/>
    </source>
</evidence>
<keyword evidence="8" id="KW-0805">Transcription regulation</keyword>
<dbReference type="Gene3D" id="3.30.160.60">
    <property type="entry name" value="Classic Zinc Finger"/>
    <property type="match status" value="2"/>
</dbReference>
<comment type="function">
    <text evidence="1">May be involved in transcriptional regulation.</text>
</comment>
<feature type="domain" description="C2H2-type" evidence="14">
    <location>
        <begin position="121"/>
        <end position="148"/>
    </location>
</feature>
<evidence type="ECO:0000256" key="5">
    <source>
        <dbReference type="ARBA" id="ARBA00022737"/>
    </source>
</evidence>
<keyword evidence="10" id="KW-0804">Transcription</keyword>
<keyword evidence="7" id="KW-0862">Zinc</keyword>
<dbReference type="EMBL" id="KV924627">
    <property type="protein sequence ID" value="PIO38590.1"/>
    <property type="molecule type" value="Genomic_DNA"/>
</dbReference>
<dbReference type="OrthoDB" id="2162596at2759"/>
<dbReference type="AlphaFoldDB" id="A0A2G9SEJ5"/>
<keyword evidence="5" id="KW-0677">Repeat</keyword>
<dbReference type="GO" id="GO:0005634">
    <property type="term" value="C:nucleus"/>
    <property type="evidence" value="ECO:0007669"/>
    <property type="project" value="UniProtKB-SubCell"/>
</dbReference>
<dbReference type="PANTHER" id="PTHR23226:SF397">
    <property type="entry name" value="C2H2-TYPE DOMAIN-CONTAINING PROTEIN"/>
    <property type="match status" value="1"/>
</dbReference>
<reference evidence="15" key="1">
    <citation type="submission" date="2017-08" db="EMBL/GenBank/DDBJ databases">
        <title>Assembly of the North American Bullfrog Genome.</title>
        <authorList>
            <person name="Warren R.L."/>
            <person name="Vandervalk B.P."/>
            <person name="Kucuk E."/>
            <person name="Birol I."/>
            <person name="Helbing C."/>
            <person name="Pandoh P."/>
            <person name="Behsaz B."/>
            <person name="Mohamadi H."/>
            <person name="Chu J."/>
            <person name="Jackman S."/>
            <person name="Hammond S.A."/>
            <person name="Veldhoen N."/>
            <person name="Kirk H."/>
            <person name="Zhao Y."/>
            <person name="Coope R."/>
            <person name="Pleasance S."/>
            <person name="Moore R."/>
            <person name="Holt R."/>
        </authorList>
    </citation>
    <scope>NUCLEOTIDE SEQUENCE</scope>
    <source>
        <strain evidence="15">Bruno</strain>
        <tissue evidence="15">Liver</tissue>
    </source>
</reference>
<evidence type="ECO:0000256" key="2">
    <source>
        <dbReference type="ARBA" id="ARBA00004123"/>
    </source>
</evidence>
<comment type="subcellular location">
    <subcellularLocation>
        <location evidence="2">Nucleus</location>
    </subcellularLocation>
</comment>
<dbReference type="PANTHER" id="PTHR23226">
    <property type="entry name" value="ZINC FINGER AND SCAN DOMAIN-CONTAINING"/>
    <property type="match status" value="1"/>
</dbReference>
<gene>
    <name evidence="15" type="ORF">AB205_0115030</name>
</gene>
<evidence type="ECO:0000256" key="12">
    <source>
        <dbReference type="PROSITE-ProRule" id="PRU00042"/>
    </source>
</evidence>
<evidence type="ECO:0000256" key="8">
    <source>
        <dbReference type="ARBA" id="ARBA00023015"/>
    </source>
</evidence>
<dbReference type="InterPro" id="IPR036236">
    <property type="entry name" value="Znf_C2H2_sf"/>
</dbReference>
<protein>
    <recommendedName>
        <fullName evidence="14">C2H2-type domain-containing protein</fullName>
    </recommendedName>
</protein>
<dbReference type="PROSITE" id="PS00028">
    <property type="entry name" value="ZINC_FINGER_C2H2_1"/>
    <property type="match status" value="2"/>
</dbReference>
<keyword evidence="4" id="KW-0479">Metal-binding</keyword>
<evidence type="ECO:0000256" key="4">
    <source>
        <dbReference type="ARBA" id="ARBA00022723"/>
    </source>
</evidence>
<feature type="domain" description="C2H2-type" evidence="14">
    <location>
        <begin position="162"/>
        <end position="189"/>
    </location>
</feature>
<comment type="similarity">
    <text evidence="3">Belongs to the krueppel C2H2-type zinc-finger protein family.</text>
</comment>
<dbReference type="SUPFAM" id="SSF57667">
    <property type="entry name" value="beta-beta-alpha zinc fingers"/>
    <property type="match status" value="2"/>
</dbReference>
<dbReference type="Pfam" id="PF00096">
    <property type="entry name" value="zf-C2H2"/>
    <property type="match status" value="2"/>
</dbReference>
<keyword evidence="9" id="KW-0238">DNA-binding</keyword>
<organism evidence="15">
    <name type="scientific">Aquarana catesbeiana</name>
    <name type="common">American bullfrog</name>
    <name type="synonym">Rana catesbeiana</name>
    <dbReference type="NCBI Taxonomy" id="8400"/>
    <lineage>
        <taxon>Eukaryota</taxon>
        <taxon>Metazoa</taxon>
        <taxon>Chordata</taxon>
        <taxon>Craniata</taxon>
        <taxon>Vertebrata</taxon>
        <taxon>Euteleostomi</taxon>
        <taxon>Amphibia</taxon>
        <taxon>Batrachia</taxon>
        <taxon>Anura</taxon>
        <taxon>Neobatrachia</taxon>
        <taxon>Ranoidea</taxon>
        <taxon>Ranidae</taxon>
        <taxon>Aquarana</taxon>
    </lineage>
</organism>
<dbReference type="SMART" id="SM00355">
    <property type="entry name" value="ZnF_C2H2"/>
    <property type="match status" value="2"/>
</dbReference>
<keyword evidence="11" id="KW-0539">Nucleus</keyword>
<evidence type="ECO:0000256" key="13">
    <source>
        <dbReference type="SAM" id="MobiDB-lite"/>
    </source>
</evidence>
<dbReference type="FunFam" id="3.30.160.60:FF:000038">
    <property type="entry name" value="Zinc finger protein 624"/>
    <property type="match status" value="1"/>
</dbReference>
<dbReference type="PROSITE" id="PS50157">
    <property type="entry name" value="ZINC_FINGER_C2H2_2"/>
    <property type="match status" value="2"/>
</dbReference>
<evidence type="ECO:0000256" key="6">
    <source>
        <dbReference type="ARBA" id="ARBA00022771"/>
    </source>
</evidence>
<evidence type="ECO:0000256" key="3">
    <source>
        <dbReference type="ARBA" id="ARBA00006991"/>
    </source>
</evidence>
<feature type="region of interest" description="Disordered" evidence="13">
    <location>
        <begin position="1"/>
        <end position="20"/>
    </location>
</feature>
<name>A0A2G9SEJ5_AQUCT</name>
<dbReference type="GO" id="GO:0000978">
    <property type="term" value="F:RNA polymerase II cis-regulatory region sequence-specific DNA binding"/>
    <property type="evidence" value="ECO:0007669"/>
    <property type="project" value="TreeGrafter"/>
</dbReference>
<feature type="compositionally biased region" description="Basic and acidic residues" evidence="13">
    <location>
        <begin position="11"/>
        <end position="20"/>
    </location>
</feature>
<dbReference type="GO" id="GO:0000981">
    <property type="term" value="F:DNA-binding transcription factor activity, RNA polymerase II-specific"/>
    <property type="evidence" value="ECO:0007669"/>
    <property type="project" value="TreeGrafter"/>
</dbReference>
<evidence type="ECO:0000256" key="9">
    <source>
        <dbReference type="ARBA" id="ARBA00023125"/>
    </source>
</evidence>
<proteinExistence type="inferred from homology"/>
<evidence type="ECO:0000256" key="10">
    <source>
        <dbReference type="ARBA" id="ARBA00023163"/>
    </source>
</evidence>
<evidence type="ECO:0000313" key="15">
    <source>
        <dbReference type="EMBL" id="PIO38590.1"/>
    </source>
</evidence>
<dbReference type="FunFam" id="3.30.160.60:FF:000966">
    <property type="entry name" value="ZFP90 zinc finger protein"/>
    <property type="match status" value="1"/>
</dbReference>
<dbReference type="GO" id="GO:0008270">
    <property type="term" value="F:zinc ion binding"/>
    <property type="evidence" value="ECO:0007669"/>
    <property type="project" value="UniProtKB-KW"/>
</dbReference>
<evidence type="ECO:0000256" key="11">
    <source>
        <dbReference type="ARBA" id="ARBA00023242"/>
    </source>
</evidence>
<evidence type="ECO:0000259" key="14">
    <source>
        <dbReference type="PROSITE" id="PS50157"/>
    </source>
</evidence>